<dbReference type="AlphaFoldDB" id="A0A1L3JA57"/>
<dbReference type="Proteomes" id="UP000242561">
    <property type="component" value="Chromosome"/>
</dbReference>
<reference evidence="2 3" key="1">
    <citation type="submission" date="2016-11" db="EMBL/GenBank/DDBJ databases">
        <title>Sphingorhabdus sp. LPB0140, isolated from marine environment.</title>
        <authorList>
            <person name="Kim E."/>
            <person name="Yi H."/>
        </authorList>
    </citation>
    <scope>NUCLEOTIDE SEQUENCE [LARGE SCALE GENOMIC DNA]</scope>
    <source>
        <strain evidence="2 3">LPB0140</strain>
    </source>
</reference>
<accession>A0A1L3JA57</accession>
<keyword evidence="3" id="KW-1185">Reference proteome</keyword>
<name>A0A1L3JA57_9SPHN</name>
<dbReference type="EMBL" id="CP018154">
    <property type="protein sequence ID" value="APG61999.1"/>
    <property type="molecule type" value="Genomic_DNA"/>
</dbReference>
<sequence length="70" mass="7083">MDNGQKQNNKPLIVAALFGIPGLLITLIGPFKGMGDAIKPGLGDLLNGGIGMTLLILAAVAAVAAKKRSN</sequence>
<proteinExistence type="predicted"/>
<keyword evidence="1" id="KW-0472">Membrane</keyword>
<organism evidence="2 3">
    <name type="scientific">Sphingorhabdus lutea</name>
    <dbReference type="NCBI Taxonomy" id="1913578"/>
    <lineage>
        <taxon>Bacteria</taxon>
        <taxon>Pseudomonadati</taxon>
        <taxon>Pseudomonadota</taxon>
        <taxon>Alphaproteobacteria</taxon>
        <taxon>Sphingomonadales</taxon>
        <taxon>Sphingomonadaceae</taxon>
        <taxon>Sphingorhabdus</taxon>
    </lineage>
</organism>
<dbReference type="RefSeq" id="WP_072558647.1">
    <property type="nucleotide sequence ID" value="NZ_CP018154.1"/>
</dbReference>
<evidence type="ECO:0000313" key="2">
    <source>
        <dbReference type="EMBL" id="APG61999.1"/>
    </source>
</evidence>
<gene>
    <name evidence="2" type="ORF">LPB140_03255</name>
</gene>
<keyword evidence="1" id="KW-0812">Transmembrane</keyword>
<protein>
    <submittedName>
        <fullName evidence="2">Uncharacterized protein</fullName>
    </submittedName>
</protein>
<evidence type="ECO:0000256" key="1">
    <source>
        <dbReference type="SAM" id="Phobius"/>
    </source>
</evidence>
<dbReference type="KEGG" id="sphl:LPB140_03255"/>
<keyword evidence="1" id="KW-1133">Transmembrane helix</keyword>
<feature type="transmembrane region" description="Helical" evidence="1">
    <location>
        <begin position="12"/>
        <end position="33"/>
    </location>
</feature>
<evidence type="ECO:0000313" key="3">
    <source>
        <dbReference type="Proteomes" id="UP000242561"/>
    </source>
</evidence>
<feature type="transmembrane region" description="Helical" evidence="1">
    <location>
        <begin position="45"/>
        <end position="65"/>
    </location>
</feature>